<keyword evidence="3" id="KW-1003">Cell membrane</keyword>
<evidence type="ECO:0000256" key="4">
    <source>
        <dbReference type="ARBA" id="ARBA00022692"/>
    </source>
</evidence>
<comment type="similarity">
    <text evidence="2">Belongs to the CpsC/CapA family.</text>
</comment>
<dbReference type="EMBL" id="AP028127">
    <property type="protein sequence ID" value="BEH91632.1"/>
    <property type="molecule type" value="Genomic_DNA"/>
</dbReference>
<evidence type="ECO:0000256" key="3">
    <source>
        <dbReference type="ARBA" id="ARBA00022475"/>
    </source>
</evidence>
<dbReference type="InterPro" id="IPR050445">
    <property type="entry name" value="Bact_polysacc_biosynth/exp"/>
</dbReference>
<evidence type="ECO:0000256" key="7">
    <source>
        <dbReference type="SAM" id="Phobius"/>
    </source>
</evidence>
<feature type="domain" description="Polysaccharide chain length determinant N-terminal" evidence="8">
    <location>
        <begin position="14"/>
        <end position="103"/>
    </location>
</feature>
<gene>
    <name evidence="9" type="ORF">T23_17340</name>
</gene>
<dbReference type="Proteomes" id="UP001432099">
    <property type="component" value="Chromosome"/>
</dbReference>
<protein>
    <recommendedName>
        <fullName evidence="8">Polysaccharide chain length determinant N-terminal domain-containing protein</fullName>
    </recommendedName>
</protein>
<dbReference type="PANTHER" id="PTHR32309:SF13">
    <property type="entry name" value="FERRIC ENTEROBACTIN TRANSPORT PROTEIN FEPE"/>
    <property type="match status" value="1"/>
</dbReference>
<evidence type="ECO:0000313" key="10">
    <source>
        <dbReference type="Proteomes" id="UP001432099"/>
    </source>
</evidence>
<feature type="transmembrane region" description="Helical" evidence="7">
    <location>
        <begin position="20"/>
        <end position="38"/>
    </location>
</feature>
<dbReference type="RefSeq" id="WP_161831081.1">
    <property type="nucleotide sequence ID" value="NZ_AP028127.1"/>
</dbReference>
<sequence>MSQTGKELAVQEYIELLKKYRLWILMSIIGMAIAFGCVRYMTYKPMFTAQTSLLVTSNTIELEEGEIKNGTTSSDYNVSNNVLMTFSEVIDSQTLQNEVKEELSIEDLGEITVSNNGGSVIRINVNHSDATLAALIANTTAKEFTKMIQSMMSDINLQVLDPAMMPQDMTGMGLLKVVMIGAIVGLVVVVGIILVREVLDTTLKLPKDIEREIEIPLLGAIPDVEPELKAYMKGNRG</sequence>
<dbReference type="PANTHER" id="PTHR32309">
    <property type="entry name" value="TYROSINE-PROTEIN KINASE"/>
    <property type="match status" value="1"/>
</dbReference>
<keyword evidence="5 7" id="KW-1133">Transmembrane helix</keyword>
<accession>A0ABM8INS7</accession>
<evidence type="ECO:0000256" key="6">
    <source>
        <dbReference type="ARBA" id="ARBA00023136"/>
    </source>
</evidence>
<name>A0ABM8INS7_9FIRM</name>
<keyword evidence="10" id="KW-1185">Reference proteome</keyword>
<reference evidence="9" key="1">
    <citation type="journal article" date="2024" name="Int. J. Syst. Evol. Microbiol.">
        <title>Turicibacter faecis sp. nov., isolated from faeces of heart failure mouse model.</title>
        <authorList>
            <person name="Imamura Y."/>
            <person name="Motooka D."/>
            <person name="Nakajima Y."/>
            <person name="Ito S."/>
            <person name="Kitakaze M."/>
            <person name="Iida T."/>
            <person name="Nakamura S."/>
        </authorList>
    </citation>
    <scope>NUCLEOTIDE SEQUENCE</scope>
    <source>
        <strain evidence="9">TC023</strain>
    </source>
</reference>
<feature type="transmembrane region" description="Helical" evidence="7">
    <location>
        <begin position="174"/>
        <end position="195"/>
    </location>
</feature>
<evidence type="ECO:0000313" key="9">
    <source>
        <dbReference type="EMBL" id="BEH91632.1"/>
    </source>
</evidence>
<comment type="subcellular location">
    <subcellularLocation>
        <location evidence="1">Cell membrane</location>
        <topology evidence="1">Multi-pass membrane protein</topology>
    </subcellularLocation>
</comment>
<keyword evidence="6 7" id="KW-0472">Membrane</keyword>
<evidence type="ECO:0000259" key="8">
    <source>
        <dbReference type="Pfam" id="PF02706"/>
    </source>
</evidence>
<evidence type="ECO:0000256" key="5">
    <source>
        <dbReference type="ARBA" id="ARBA00022989"/>
    </source>
</evidence>
<dbReference type="InterPro" id="IPR003856">
    <property type="entry name" value="LPS_length_determ_N"/>
</dbReference>
<evidence type="ECO:0000256" key="2">
    <source>
        <dbReference type="ARBA" id="ARBA00006683"/>
    </source>
</evidence>
<organism evidence="9 10">
    <name type="scientific">Turicibacter faecis</name>
    <dbReference type="NCBI Taxonomy" id="2963365"/>
    <lineage>
        <taxon>Bacteria</taxon>
        <taxon>Bacillati</taxon>
        <taxon>Bacillota</taxon>
        <taxon>Erysipelotrichia</taxon>
        <taxon>Erysipelotrichales</taxon>
        <taxon>Turicibacteraceae</taxon>
        <taxon>Turicibacter</taxon>
    </lineage>
</organism>
<proteinExistence type="inferred from homology"/>
<evidence type="ECO:0000256" key="1">
    <source>
        <dbReference type="ARBA" id="ARBA00004651"/>
    </source>
</evidence>
<dbReference type="Pfam" id="PF02706">
    <property type="entry name" value="Wzz"/>
    <property type="match status" value="1"/>
</dbReference>
<keyword evidence="4 7" id="KW-0812">Transmembrane</keyword>